<dbReference type="PANTHER" id="PTHR34387">
    <property type="entry name" value="SLR1258 PROTEIN"/>
    <property type="match status" value="1"/>
</dbReference>
<accession>A0ABX1N064</accession>
<evidence type="ECO:0000313" key="2">
    <source>
        <dbReference type="EMBL" id="NMF92293.1"/>
    </source>
</evidence>
<keyword evidence="1" id="KW-0732">Signal</keyword>
<dbReference type="Gene3D" id="3.30.110.170">
    <property type="entry name" value="Protein of unknown function (DUF541), domain 1"/>
    <property type="match status" value="1"/>
</dbReference>
<organism evidence="2 3">
    <name type="scientific">Aromatoleum buckelii</name>
    <dbReference type="NCBI Taxonomy" id="200254"/>
    <lineage>
        <taxon>Bacteria</taxon>
        <taxon>Pseudomonadati</taxon>
        <taxon>Pseudomonadota</taxon>
        <taxon>Betaproteobacteria</taxon>
        <taxon>Rhodocyclales</taxon>
        <taxon>Rhodocyclaceae</taxon>
        <taxon>Aromatoleum</taxon>
    </lineage>
</organism>
<comment type="caution">
    <text evidence="2">The sequence shown here is derived from an EMBL/GenBank/DDBJ whole genome shotgun (WGS) entry which is preliminary data.</text>
</comment>
<dbReference type="InterPro" id="IPR052022">
    <property type="entry name" value="26kDa_periplasmic_antigen"/>
</dbReference>
<name>A0ABX1N064_9RHOO</name>
<reference evidence="2" key="1">
    <citation type="submission" date="2019-12" db="EMBL/GenBank/DDBJ databases">
        <title>Comparative genomics gives insights into the taxonomy of the Azoarcus-Aromatoleum group and reveals separate origins of nif in the plant-associated Azoarcus and non-plant-associated Aromatoleum sub-groups.</title>
        <authorList>
            <person name="Lafos M."/>
            <person name="Maluk M."/>
            <person name="Batista M."/>
            <person name="Junghare M."/>
            <person name="Carmona M."/>
            <person name="Faoro H."/>
            <person name="Cruz L.M."/>
            <person name="Battistoni F."/>
            <person name="De Souza E."/>
            <person name="Pedrosa F."/>
            <person name="Chen W.-M."/>
            <person name="Poole P.S."/>
            <person name="Dixon R.A."/>
            <person name="James E.K."/>
        </authorList>
    </citation>
    <scope>NUCLEOTIDE SEQUENCE</scope>
    <source>
        <strain evidence="2">U120</strain>
    </source>
</reference>
<gene>
    <name evidence="2" type="ORF">GO608_02970</name>
</gene>
<proteinExistence type="predicted"/>
<dbReference type="InterPro" id="IPR007497">
    <property type="entry name" value="SIMPL/DUF541"/>
</dbReference>
<evidence type="ECO:0000313" key="3">
    <source>
        <dbReference type="Proteomes" id="UP000601990"/>
    </source>
</evidence>
<dbReference type="Proteomes" id="UP000601990">
    <property type="component" value="Unassembled WGS sequence"/>
</dbReference>
<protein>
    <submittedName>
        <fullName evidence="2">DUF541 domain-containing protein</fullName>
    </submittedName>
</protein>
<evidence type="ECO:0000256" key="1">
    <source>
        <dbReference type="SAM" id="SignalP"/>
    </source>
</evidence>
<keyword evidence="3" id="KW-1185">Reference proteome</keyword>
<dbReference type="Gene3D" id="3.30.70.2970">
    <property type="entry name" value="Protein of unknown function (DUF541), domain 2"/>
    <property type="match status" value="1"/>
</dbReference>
<sequence>MAHRATRHFLALPLALVMFAASPSATAHAERVVPTVDLSADASRPAPNDLAIASLYFEADGADPAPLATQVNAVIASALEQVRLYPAVKARSSGTSTFPVYGKEGRRIEGWRMRSEIQLESRDLPALSELLGKLQGKLALSGLAMQPAPETRRSVADLAAGDAIRAFQARAEAVAGTLGKPYRIRHLSIGYGGESPPVRPMMKTTAFAAEAAPVAIEAGESEIAVTVSGTIELSE</sequence>
<feature type="signal peptide" evidence="1">
    <location>
        <begin position="1"/>
        <end position="29"/>
    </location>
</feature>
<dbReference type="EMBL" id="WTVH01000003">
    <property type="protein sequence ID" value="NMF92293.1"/>
    <property type="molecule type" value="Genomic_DNA"/>
</dbReference>
<feature type="chain" id="PRO_5046443148" evidence="1">
    <location>
        <begin position="30"/>
        <end position="235"/>
    </location>
</feature>
<dbReference type="PANTHER" id="PTHR34387:SF1">
    <property type="entry name" value="PERIPLASMIC IMMUNOGENIC PROTEIN"/>
    <property type="match status" value="1"/>
</dbReference>
<dbReference type="RefSeq" id="WP_169197613.1">
    <property type="nucleotide sequence ID" value="NZ_WTVH02000010.1"/>
</dbReference>
<dbReference type="Pfam" id="PF04402">
    <property type="entry name" value="SIMPL"/>
    <property type="match status" value="1"/>
</dbReference>